<reference evidence="1 2" key="1">
    <citation type="journal article" date="2021" name="Nat. Commun.">
        <title>Genetic determinants of endophytism in the Arabidopsis root mycobiome.</title>
        <authorList>
            <person name="Mesny F."/>
            <person name="Miyauchi S."/>
            <person name="Thiergart T."/>
            <person name="Pickel B."/>
            <person name="Atanasova L."/>
            <person name="Karlsson M."/>
            <person name="Huettel B."/>
            <person name="Barry K.W."/>
            <person name="Haridas S."/>
            <person name="Chen C."/>
            <person name="Bauer D."/>
            <person name="Andreopoulos W."/>
            <person name="Pangilinan J."/>
            <person name="LaButti K."/>
            <person name="Riley R."/>
            <person name="Lipzen A."/>
            <person name="Clum A."/>
            <person name="Drula E."/>
            <person name="Henrissat B."/>
            <person name="Kohler A."/>
            <person name="Grigoriev I.V."/>
            <person name="Martin F.M."/>
            <person name="Hacquard S."/>
        </authorList>
    </citation>
    <scope>NUCLEOTIDE SEQUENCE [LARGE SCALE GENOMIC DNA]</scope>
    <source>
        <strain evidence="1 2">MPI-CAGE-CH-0241</strain>
    </source>
</reference>
<proteinExistence type="predicted"/>
<dbReference type="EMBL" id="JAGPYM010000019">
    <property type="protein sequence ID" value="KAH6884912.1"/>
    <property type="molecule type" value="Genomic_DNA"/>
</dbReference>
<accession>A0A9P8VY51</accession>
<dbReference type="Proteomes" id="UP000777438">
    <property type="component" value="Unassembled WGS sequence"/>
</dbReference>
<gene>
    <name evidence="1" type="ORF">B0T10DRAFT_462606</name>
</gene>
<sequence>MKPSLDHPPASDYLLVPAAPLHGFTYFGGRSSPAVSLMILSFFRSMPSKTRIFTECVNLIISYPFRSSSVNPNTSPSVNLTSILVTGTPHILQKISTNILPVFVEDHVYAEGPDDPPADSPMHSFAYLDCGNGQTGTRFNAYTYIGDPVSCIVPSFDKNVDTEQTTLDIKSWLSRCTCVPKLQVLYDSRFKPTRIIDIGTNPEVDIIVKSTSGLEMPGYVCLPYAGAGLKHSHAPRQSSTHLNHEWSLMTARPRGSKSDLLQMPNIFKYADLTVCASSSKTCTEGFLQQRPEYSERQITLNLPEGKLGTAYLDSYTWWSPPVSEPLSQRARAYQERLLSPRLLEYGWRTSRLFSLMNPPGVRLFSLSESDLFNSWALIIRKYSALKLTFPRDRLAAISGVAIELQRATGAPYLAGLWDHERLPSFLLWRTETPFSERCVRPDERRAPSWSWSAIDEGVIFQHSKVGLESFKIVDSGVTGDFDQSVQELMKMRGLVRRVRYDQGNIRMMEVELTFIAVGRAHTDHGVIRGLMLLRDKAGESSGYRRVGVFQARDEGGFKVENWCIEEAVVI</sequence>
<organism evidence="1 2">
    <name type="scientific">Thelonectria olida</name>
    <dbReference type="NCBI Taxonomy" id="1576542"/>
    <lineage>
        <taxon>Eukaryota</taxon>
        <taxon>Fungi</taxon>
        <taxon>Dikarya</taxon>
        <taxon>Ascomycota</taxon>
        <taxon>Pezizomycotina</taxon>
        <taxon>Sordariomycetes</taxon>
        <taxon>Hypocreomycetidae</taxon>
        <taxon>Hypocreales</taxon>
        <taxon>Nectriaceae</taxon>
        <taxon>Thelonectria</taxon>
    </lineage>
</organism>
<evidence type="ECO:0000313" key="2">
    <source>
        <dbReference type="Proteomes" id="UP000777438"/>
    </source>
</evidence>
<evidence type="ECO:0000313" key="1">
    <source>
        <dbReference type="EMBL" id="KAH6884912.1"/>
    </source>
</evidence>
<dbReference type="PANTHER" id="PTHR33112:SF9">
    <property type="entry name" value="HETEROKARYON INCOMPATIBILITY DOMAIN-CONTAINING PROTEIN"/>
    <property type="match status" value="1"/>
</dbReference>
<protein>
    <submittedName>
        <fullName evidence="1">Uncharacterized protein</fullName>
    </submittedName>
</protein>
<dbReference type="PANTHER" id="PTHR33112">
    <property type="entry name" value="DOMAIN PROTEIN, PUTATIVE-RELATED"/>
    <property type="match status" value="1"/>
</dbReference>
<keyword evidence="2" id="KW-1185">Reference proteome</keyword>
<comment type="caution">
    <text evidence="1">The sequence shown here is derived from an EMBL/GenBank/DDBJ whole genome shotgun (WGS) entry which is preliminary data.</text>
</comment>
<dbReference type="AlphaFoldDB" id="A0A9P8VY51"/>
<name>A0A9P8VY51_9HYPO</name>
<dbReference type="OrthoDB" id="5362512at2759"/>